<evidence type="ECO:0000313" key="1">
    <source>
        <dbReference type="EMBL" id="CAB4995108.1"/>
    </source>
</evidence>
<accession>A0A6J7NR40</accession>
<proteinExistence type="predicted"/>
<organism evidence="1">
    <name type="scientific">freshwater metagenome</name>
    <dbReference type="NCBI Taxonomy" id="449393"/>
    <lineage>
        <taxon>unclassified sequences</taxon>
        <taxon>metagenomes</taxon>
        <taxon>ecological metagenomes</taxon>
    </lineage>
</organism>
<dbReference type="EMBL" id="CAFBOL010000045">
    <property type="protein sequence ID" value="CAB4995108.1"/>
    <property type="molecule type" value="Genomic_DNA"/>
</dbReference>
<gene>
    <name evidence="1" type="ORF">UFOPK3931_01742</name>
</gene>
<reference evidence="1" key="1">
    <citation type="submission" date="2020-05" db="EMBL/GenBank/DDBJ databases">
        <authorList>
            <person name="Chiriac C."/>
            <person name="Salcher M."/>
            <person name="Ghai R."/>
            <person name="Kavagutti S V."/>
        </authorList>
    </citation>
    <scope>NUCLEOTIDE SEQUENCE</scope>
</reference>
<protein>
    <submittedName>
        <fullName evidence="1">Unannotated protein</fullName>
    </submittedName>
</protein>
<dbReference type="SUPFAM" id="SSF53649">
    <property type="entry name" value="Alkaline phosphatase-like"/>
    <property type="match status" value="1"/>
</dbReference>
<dbReference type="Gene3D" id="3.40.720.10">
    <property type="entry name" value="Alkaline Phosphatase, subunit A"/>
    <property type="match status" value="1"/>
</dbReference>
<sequence>MQRLDDLGDHTTYPHYPWGWAIAGNTPFQRWKRETHEGGIGDPLIVRWPEMVDQGTVRDQYVHAIIDVSGTPYVDVAGDIERAWMTQ</sequence>
<dbReference type="InterPro" id="IPR017850">
    <property type="entry name" value="Alkaline_phosphatase_core_sf"/>
</dbReference>
<name>A0A6J7NR40_9ZZZZ</name>
<dbReference type="AlphaFoldDB" id="A0A6J7NR40"/>